<reference evidence="1 2" key="1">
    <citation type="journal article" date="2022" name="Front. Cell. Infect. Microbiol.">
        <title>The Genomes of Two Strains of Taenia crassiceps the Animal Model for the Study of Human Cysticercosis.</title>
        <authorList>
            <person name="Bobes R.J."/>
            <person name="Estrada K."/>
            <person name="Rios-Valencia D.G."/>
            <person name="Calderon-Gallegos A."/>
            <person name="de la Torre P."/>
            <person name="Carrero J.C."/>
            <person name="Sanchez-Flores A."/>
            <person name="Laclette J.P."/>
        </authorList>
    </citation>
    <scope>NUCLEOTIDE SEQUENCE [LARGE SCALE GENOMIC DNA]</scope>
    <source>
        <strain evidence="1">WFUcys</strain>
    </source>
</reference>
<evidence type="ECO:0000313" key="2">
    <source>
        <dbReference type="Proteomes" id="UP001651158"/>
    </source>
</evidence>
<name>A0ABR4QA51_9CEST</name>
<organism evidence="1 2">
    <name type="scientific">Taenia crassiceps</name>
    <dbReference type="NCBI Taxonomy" id="6207"/>
    <lineage>
        <taxon>Eukaryota</taxon>
        <taxon>Metazoa</taxon>
        <taxon>Spiralia</taxon>
        <taxon>Lophotrochozoa</taxon>
        <taxon>Platyhelminthes</taxon>
        <taxon>Cestoda</taxon>
        <taxon>Eucestoda</taxon>
        <taxon>Cyclophyllidea</taxon>
        <taxon>Taeniidae</taxon>
        <taxon>Taenia</taxon>
    </lineage>
</organism>
<gene>
    <name evidence="1" type="ORF">TcWFU_000607</name>
</gene>
<protein>
    <submittedName>
        <fullName evidence="1">Uncharacterized protein</fullName>
    </submittedName>
</protein>
<dbReference type="Proteomes" id="UP001651158">
    <property type="component" value="Unassembled WGS sequence"/>
</dbReference>
<proteinExistence type="predicted"/>
<keyword evidence="2" id="KW-1185">Reference proteome</keyword>
<evidence type="ECO:0000313" key="1">
    <source>
        <dbReference type="EMBL" id="KAL5106527.1"/>
    </source>
</evidence>
<accession>A0ABR4QA51</accession>
<comment type="caution">
    <text evidence="1">The sequence shown here is derived from an EMBL/GenBank/DDBJ whole genome shotgun (WGS) entry which is preliminary data.</text>
</comment>
<dbReference type="EMBL" id="JAKROA010000005">
    <property type="protein sequence ID" value="KAL5106527.1"/>
    <property type="molecule type" value="Genomic_DNA"/>
</dbReference>
<sequence length="77" mass="8134">MALGTPERPIIYKLGTDYQHFVGGYPGFSSPPAADILSKGTSNPVTPQKESYGSYREVFQASSASLVLIAVTARGAL</sequence>